<dbReference type="InterPro" id="IPR037119">
    <property type="entry name" value="Haem_oxidase_HugZ-like_sf"/>
</dbReference>
<dbReference type="EMBL" id="ML976661">
    <property type="protein sequence ID" value="KAF1978204.1"/>
    <property type="molecule type" value="Genomic_DNA"/>
</dbReference>
<evidence type="ECO:0000313" key="3">
    <source>
        <dbReference type="Proteomes" id="UP000800036"/>
    </source>
</evidence>
<sequence length="212" mass="24333">MASLEAQEAAVKERIVNHMNKDHGDSVRRYLEAFKQKSFYQVRDARLTDVTLDDMKFNCGGQQVIIPFDPPMKGLKEARERLVQLDKDALKALGRSNITITKYIPPWTPGFHFIHLLNFTPGSYLHDGLLFQFPRFSEFCLSIQPILLSLMFAIHVIEAAIMVKKLSRHGLTPFDGVWWAWVGSAFNEGWTSFQRANALIDEKRAEKDAKKH</sequence>
<dbReference type="PANTHER" id="PTHR37783:SF1">
    <property type="entry name" value="MEMBRANE PROTEIN, PUTATIVE (AFU_ORTHOLOGUE AFUA_1G04315)-RELATED"/>
    <property type="match status" value="1"/>
</dbReference>
<dbReference type="PANTHER" id="PTHR37783">
    <property type="entry name" value="MEMBRANE PROTEIN, PUTATIVE (AFU_ORTHOLOGUE AFUA_1G04315)-RELATED"/>
    <property type="match status" value="1"/>
</dbReference>
<dbReference type="Gene3D" id="3.20.180.10">
    <property type="entry name" value="PNP-oxidase-like"/>
    <property type="match status" value="1"/>
</dbReference>
<feature type="domain" description="DUF2470" evidence="1">
    <location>
        <begin position="12"/>
        <end position="85"/>
    </location>
</feature>
<dbReference type="Pfam" id="PF10615">
    <property type="entry name" value="DUF2470"/>
    <property type="match status" value="1"/>
</dbReference>
<proteinExistence type="predicted"/>
<dbReference type="InterPro" id="IPR019595">
    <property type="entry name" value="DUF2470"/>
</dbReference>
<dbReference type="OrthoDB" id="5553410at2759"/>
<accession>A0A6A5VLM4</accession>
<dbReference type="Proteomes" id="UP000800036">
    <property type="component" value="Unassembled WGS sequence"/>
</dbReference>
<protein>
    <submittedName>
        <fullName evidence="2">Integral membrane protein-like protein</fullName>
    </submittedName>
</protein>
<reference evidence="2" key="1">
    <citation type="journal article" date="2020" name="Stud. Mycol.">
        <title>101 Dothideomycetes genomes: a test case for predicting lifestyles and emergence of pathogens.</title>
        <authorList>
            <person name="Haridas S."/>
            <person name="Albert R."/>
            <person name="Binder M."/>
            <person name="Bloem J."/>
            <person name="Labutti K."/>
            <person name="Salamov A."/>
            <person name="Andreopoulos B."/>
            <person name="Baker S."/>
            <person name="Barry K."/>
            <person name="Bills G."/>
            <person name="Bluhm B."/>
            <person name="Cannon C."/>
            <person name="Castanera R."/>
            <person name="Culley D."/>
            <person name="Daum C."/>
            <person name="Ezra D."/>
            <person name="Gonzalez J."/>
            <person name="Henrissat B."/>
            <person name="Kuo A."/>
            <person name="Liang C."/>
            <person name="Lipzen A."/>
            <person name="Lutzoni F."/>
            <person name="Magnuson J."/>
            <person name="Mondo S."/>
            <person name="Nolan M."/>
            <person name="Ohm R."/>
            <person name="Pangilinan J."/>
            <person name="Park H.-J."/>
            <person name="Ramirez L."/>
            <person name="Alfaro M."/>
            <person name="Sun H."/>
            <person name="Tritt A."/>
            <person name="Yoshinaga Y."/>
            <person name="Zwiers L.-H."/>
            <person name="Turgeon B."/>
            <person name="Goodwin S."/>
            <person name="Spatafora J."/>
            <person name="Crous P."/>
            <person name="Grigoriev I."/>
        </authorList>
    </citation>
    <scope>NUCLEOTIDE SEQUENCE</scope>
    <source>
        <strain evidence="2">CBS 107.79</strain>
    </source>
</reference>
<gene>
    <name evidence="2" type="ORF">BU23DRAFT_253270</name>
</gene>
<evidence type="ECO:0000259" key="1">
    <source>
        <dbReference type="Pfam" id="PF10615"/>
    </source>
</evidence>
<keyword evidence="3" id="KW-1185">Reference proteome</keyword>
<dbReference type="AlphaFoldDB" id="A0A6A5VLM4"/>
<dbReference type="SUPFAM" id="SSF50475">
    <property type="entry name" value="FMN-binding split barrel"/>
    <property type="match status" value="1"/>
</dbReference>
<evidence type="ECO:0000313" key="2">
    <source>
        <dbReference type="EMBL" id="KAF1978204.1"/>
    </source>
</evidence>
<name>A0A6A5VLM4_9PLEO</name>
<organism evidence="2 3">
    <name type="scientific">Bimuria novae-zelandiae CBS 107.79</name>
    <dbReference type="NCBI Taxonomy" id="1447943"/>
    <lineage>
        <taxon>Eukaryota</taxon>
        <taxon>Fungi</taxon>
        <taxon>Dikarya</taxon>
        <taxon>Ascomycota</taxon>
        <taxon>Pezizomycotina</taxon>
        <taxon>Dothideomycetes</taxon>
        <taxon>Pleosporomycetidae</taxon>
        <taxon>Pleosporales</taxon>
        <taxon>Massarineae</taxon>
        <taxon>Didymosphaeriaceae</taxon>
        <taxon>Bimuria</taxon>
    </lineage>
</organism>